<keyword evidence="2" id="KW-1185">Reference proteome</keyword>
<accession>A0A835CF17</accession>
<organism evidence="1 2">
    <name type="scientific">Senna tora</name>
    <dbReference type="NCBI Taxonomy" id="362788"/>
    <lineage>
        <taxon>Eukaryota</taxon>
        <taxon>Viridiplantae</taxon>
        <taxon>Streptophyta</taxon>
        <taxon>Embryophyta</taxon>
        <taxon>Tracheophyta</taxon>
        <taxon>Spermatophyta</taxon>
        <taxon>Magnoliopsida</taxon>
        <taxon>eudicotyledons</taxon>
        <taxon>Gunneridae</taxon>
        <taxon>Pentapetalae</taxon>
        <taxon>rosids</taxon>
        <taxon>fabids</taxon>
        <taxon>Fabales</taxon>
        <taxon>Fabaceae</taxon>
        <taxon>Caesalpinioideae</taxon>
        <taxon>Cassia clade</taxon>
        <taxon>Senna</taxon>
    </lineage>
</organism>
<evidence type="ECO:0000313" key="1">
    <source>
        <dbReference type="EMBL" id="KAF7839774.1"/>
    </source>
</evidence>
<sequence length="136" mass="15128">MFAVNPTNSLIKSNLSDDDVVFRRSPPIFPGAFSRRRRKICFPATGSRFNRNAKIQAVISSSGDKTVETTVESEKTNGSLLSSSGSEGIEVRAVVTIRKKMKEKITEKLEEQWEYFVNGFGQGIQIQLISEEIDPG</sequence>
<dbReference type="EMBL" id="JAAIUW010000003">
    <property type="protein sequence ID" value="KAF7839774.1"/>
    <property type="molecule type" value="Genomic_DNA"/>
</dbReference>
<evidence type="ECO:0000313" key="2">
    <source>
        <dbReference type="Proteomes" id="UP000634136"/>
    </source>
</evidence>
<dbReference type="OrthoDB" id="10564327at2759"/>
<proteinExistence type="predicted"/>
<gene>
    <name evidence="1" type="ORF">G2W53_008256</name>
</gene>
<dbReference type="SUPFAM" id="SSF49723">
    <property type="entry name" value="Lipase/lipooxygenase domain (PLAT/LH2 domain)"/>
    <property type="match status" value="1"/>
</dbReference>
<name>A0A835CF17_9FABA</name>
<dbReference type="InterPro" id="IPR036392">
    <property type="entry name" value="PLAT/LH2_dom_sf"/>
</dbReference>
<dbReference type="Proteomes" id="UP000634136">
    <property type="component" value="Unassembled WGS sequence"/>
</dbReference>
<dbReference type="AlphaFoldDB" id="A0A835CF17"/>
<reference evidence="1" key="1">
    <citation type="submission" date="2020-09" db="EMBL/GenBank/DDBJ databases">
        <title>Genome-Enabled Discovery of Anthraquinone Biosynthesis in Senna tora.</title>
        <authorList>
            <person name="Kang S.-H."/>
            <person name="Pandey R.P."/>
            <person name="Lee C.-M."/>
            <person name="Sim J.-S."/>
            <person name="Jeong J.-T."/>
            <person name="Choi B.-S."/>
            <person name="Jung M."/>
            <person name="Ginzburg D."/>
            <person name="Zhao K."/>
            <person name="Won S.Y."/>
            <person name="Oh T.-J."/>
            <person name="Yu Y."/>
            <person name="Kim N.-H."/>
            <person name="Lee O.R."/>
            <person name="Lee T.-H."/>
            <person name="Bashyal P."/>
            <person name="Kim T.-S."/>
            <person name="Lee W.-H."/>
            <person name="Kawkins C."/>
            <person name="Kim C.-K."/>
            <person name="Kim J.S."/>
            <person name="Ahn B.O."/>
            <person name="Rhee S.Y."/>
            <person name="Sohng J.K."/>
        </authorList>
    </citation>
    <scope>NUCLEOTIDE SEQUENCE</scope>
    <source>
        <tissue evidence="1">Leaf</tissue>
    </source>
</reference>
<protein>
    <submittedName>
        <fullName evidence="1">Lipoxygenase 6, chloroplastic</fullName>
    </submittedName>
</protein>
<comment type="caution">
    <text evidence="1">The sequence shown here is derived from an EMBL/GenBank/DDBJ whole genome shotgun (WGS) entry which is preliminary data.</text>
</comment>